<dbReference type="Gene3D" id="3.40.50.720">
    <property type="entry name" value="NAD(P)-binding Rossmann-like Domain"/>
    <property type="match status" value="1"/>
</dbReference>
<dbReference type="GO" id="GO:0016853">
    <property type="term" value="F:isomerase activity"/>
    <property type="evidence" value="ECO:0007669"/>
    <property type="project" value="UniProtKB-KW"/>
</dbReference>
<evidence type="ECO:0000256" key="8">
    <source>
        <dbReference type="ARBA" id="ARBA00023002"/>
    </source>
</evidence>
<evidence type="ECO:0000256" key="3">
    <source>
        <dbReference type="ARBA" id="ARBA00004885"/>
    </source>
</evidence>
<comment type="caution">
    <text evidence="11">Lacks conserved residue(s) required for the propagation of feature annotation.</text>
</comment>
<evidence type="ECO:0000256" key="5">
    <source>
        <dbReference type="ARBA" id="ARBA00022605"/>
    </source>
</evidence>
<dbReference type="AlphaFoldDB" id="A0A0D2JN03"/>
<dbReference type="Pfam" id="PF01450">
    <property type="entry name" value="KARI_C"/>
    <property type="match status" value="1"/>
</dbReference>
<evidence type="ECO:0000256" key="1">
    <source>
        <dbReference type="ARBA" id="ARBA00001946"/>
    </source>
</evidence>
<dbReference type="PATRIC" id="fig|1429043.3.peg.5686"/>
<dbReference type="GO" id="GO:0050661">
    <property type="term" value="F:NADP binding"/>
    <property type="evidence" value="ECO:0007669"/>
    <property type="project" value="InterPro"/>
</dbReference>
<proteinExistence type="inferred from homology"/>
<dbReference type="PANTHER" id="PTHR21371">
    <property type="entry name" value="KETOL-ACID REDUCTOISOMERASE, MITOCHONDRIAL"/>
    <property type="match status" value="1"/>
</dbReference>
<comment type="pathway">
    <text evidence="2">Amino-acid biosynthesis; L-valine biosynthesis; L-valine from pyruvate: step 2/4.</text>
</comment>
<dbReference type="OrthoDB" id="9804088at2"/>
<dbReference type="STRING" id="1429043.X474_26840"/>
<evidence type="ECO:0000259" key="12">
    <source>
        <dbReference type="PROSITE" id="PS51850"/>
    </source>
</evidence>
<dbReference type="InterPro" id="IPR013023">
    <property type="entry name" value="KARI"/>
</dbReference>
<sequence length="334" mass="36764">MAKNEKFFFDNDADLAPMQDKTIAVIGYGNQGRSQALNMADNGLKVIVGGQRDATLKQAQDDGFETMSVTEAAGKADAVLLLVPDEIMPQVYNEQVAPHMQAGQMVSFASGYNVYYGFIKPAEDLDVILLAPRMIGQGVRERFVNGQGYPALIAVHQDGSGQAMPRLLALAKGIGATKMGALDSSFEEETILDLFNEQAMCGVQLWAFRTAFDVLTGYGLNPSAILLELYASGEPEQIAKAYTELGIWDQLKLHSRTSQFGQLTRARLGAGPELKKHMGKIVDELKDGSFAREWATEQNVGFPGLTRMHREVAAHESYKAEKRLYEMMKNKKED</sequence>
<keyword evidence="14" id="KW-0413">Isomerase</keyword>
<evidence type="ECO:0000256" key="9">
    <source>
        <dbReference type="ARBA" id="ARBA00023304"/>
    </source>
</evidence>
<dbReference type="PANTHER" id="PTHR21371:SF1">
    <property type="entry name" value="KETOL-ACID REDUCTOISOMERASE, MITOCHONDRIAL"/>
    <property type="match status" value="1"/>
</dbReference>
<evidence type="ECO:0000256" key="11">
    <source>
        <dbReference type="PROSITE-ProRule" id="PRU01198"/>
    </source>
</evidence>
<feature type="domain" description="KARI C-terminal knotted" evidence="13">
    <location>
        <begin position="185"/>
        <end position="331"/>
    </location>
</feature>
<dbReference type="GO" id="GO:0009099">
    <property type="term" value="P:L-valine biosynthetic process"/>
    <property type="evidence" value="ECO:0007669"/>
    <property type="project" value="UniProtKB-UniRule"/>
</dbReference>
<dbReference type="UniPathway" id="UPA00049">
    <property type="reaction ID" value="UER00060"/>
</dbReference>
<dbReference type="EC" id="1.1.1.86" evidence="10"/>
<dbReference type="NCBIfam" id="TIGR00465">
    <property type="entry name" value="ilvC"/>
    <property type="match status" value="1"/>
</dbReference>
<dbReference type="FunCoup" id="A0A0D2JN03">
    <property type="interactions" value="525"/>
</dbReference>
<keyword evidence="5 11" id="KW-0028">Amino-acid biosynthesis</keyword>
<dbReference type="Proteomes" id="UP000032233">
    <property type="component" value="Unassembled WGS sequence"/>
</dbReference>
<dbReference type="Gene3D" id="6.10.240.10">
    <property type="match status" value="1"/>
</dbReference>
<keyword evidence="7 11" id="KW-0460">Magnesium</keyword>
<feature type="domain" description="KARI N-terminal Rossmann" evidence="12">
    <location>
        <begin position="5"/>
        <end position="184"/>
    </location>
</feature>
<dbReference type="RefSeq" id="WP_044352653.1">
    <property type="nucleotide sequence ID" value="NZ_AZAC01000078.1"/>
</dbReference>
<protein>
    <recommendedName>
        <fullName evidence="10">Ketol-acid reductoisomerase</fullName>
        <ecNumber evidence="10">1.1.1.86</ecNumber>
    </recommendedName>
</protein>
<dbReference type="GO" id="GO:0046872">
    <property type="term" value="F:metal ion binding"/>
    <property type="evidence" value="ECO:0007669"/>
    <property type="project" value="UniProtKB-UniRule"/>
</dbReference>
<keyword evidence="6 11" id="KW-0479">Metal-binding</keyword>
<evidence type="ECO:0000256" key="10">
    <source>
        <dbReference type="NCBIfam" id="TIGR00465"/>
    </source>
</evidence>
<evidence type="ECO:0000313" key="15">
    <source>
        <dbReference type="Proteomes" id="UP000032233"/>
    </source>
</evidence>
<name>A0A0D2JN03_9BACT</name>
<feature type="binding site" evidence="11">
    <location>
        <position position="193"/>
    </location>
    <ligand>
        <name>Mg(2+)</name>
        <dbReference type="ChEBI" id="CHEBI:18420"/>
        <label>1</label>
    </ligand>
</feature>
<keyword evidence="15" id="KW-1185">Reference proteome</keyword>
<dbReference type="InterPro" id="IPR013116">
    <property type="entry name" value="KARI_N"/>
</dbReference>
<keyword evidence="8 11" id="KW-0560">Oxidoreductase</keyword>
<evidence type="ECO:0000256" key="2">
    <source>
        <dbReference type="ARBA" id="ARBA00004864"/>
    </source>
</evidence>
<evidence type="ECO:0000313" key="14">
    <source>
        <dbReference type="EMBL" id="KIX10870.1"/>
    </source>
</evidence>
<accession>A0A0D2JN03</accession>
<gene>
    <name evidence="14" type="ORF">X474_26840</name>
</gene>
<comment type="caution">
    <text evidence="14">The sequence shown here is derived from an EMBL/GenBank/DDBJ whole genome shotgun (WGS) entry which is preliminary data.</text>
</comment>
<dbReference type="EMBL" id="AZAC01000078">
    <property type="protein sequence ID" value="KIX10870.1"/>
    <property type="molecule type" value="Genomic_DNA"/>
</dbReference>
<dbReference type="InterPro" id="IPR036291">
    <property type="entry name" value="NAD(P)-bd_dom_sf"/>
</dbReference>
<dbReference type="SUPFAM" id="SSF51735">
    <property type="entry name" value="NAD(P)-binding Rossmann-fold domains"/>
    <property type="match status" value="1"/>
</dbReference>
<evidence type="ECO:0000259" key="13">
    <source>
        <dbReference type="PROSITE" id="PS51851"/>
    </source>
</evidence>
<comment type="cofactor">
    <cofactor evidence="1">
        <name>Mg(2+)</name>
        <dbReference type="ChEBI" id="CHEBI:18420"/>
    </cofactor>
</comment>
<dbReference type="GO" id="GO:0009097">
    <property type="term" value="P:isoleucine biosynthetic process"/>
    <property type="evidence" value="ECO:0007669"/>
    <property type="project" value="UniProtKB-UniRule"/>
</dbReference>
<dbReference type="PROSITE" id="PS51851">
    <property type="entry name" value="KARI_C"/>
    <property type="match status" value="1"/>
</dbReference>
<evidence type="ECO:0000256" key="4">
    <source>
        <dbReference type="ARBA" id="ARBA00010318"/>
    </source>
</evidence>
<evidence type="ECO:0000256" key="7">
    <source>
        <dbReference type="ARBA" id="ARBA00022842"/>
    </source>
</evidence>
<dbReference type="InParanoid" id="A0A0D2JN03"/>
<reference evidence="14 15" key="1">
    <citation type="submission" date="2013-11" db="EMBL/GenBank/DDBJ databases">
        <title>Metagenomic analysis of a methanogenic consortium involved in long chain n-alkane degradation.</title>
        <authorList>
            <person name="Davidova I.A."/>
            <person name="Callaghan A.V."/>
            <person name="Wawrik B."/>
            <person name="Pruitt S."/>
            <person name="Marks C."/>
            <person name="Duncan K.E."/>
            <person name="Suflita J.M."/>
        </authorList>
    </citation>
    <scope>NUCLEOTIDE SEQUENCE [LARGE SCALE GENOMIC DNA]</scope>
    <source>
        <strain evidence="14 15">SPR</strain>
    </source>
</reference>
<dbReference type="InterPro" id="IPR008927">
    <property type="entry name" value="6-PGluconate_DH-like_C_sf"/>
</dbReference>
<comment type="pathway">
    <text evidence="3">Amino-acid biosynthesis; L-isoleucine biosynthesis; L-isoleucine from 2-oxobutanoate: step 2/4.</text>
</comment>
<dbReference type="SUPFAM" id="SSF48179">
    <property type="entry name" value="6-phosphogluconate dehydrogenase C-terminal domain-like"/>
    <property type="match status" value="1"/>
</dbReference>
<evidence type="ECO:0000256" key="6">
    <source>
        <dbReference type="ARBA" id="ARBA00022723"/>
    </source>
</evidence>
<comment type="similarity">
    <text evidence="4 11">Belongs to the ketol-acid reductoisomerase family.</text>
</comment>
<dbReference type="PROSITE" id="PS51850">
    <property type="entry name" value="KARI_N"/>
    <property type="match status" value="1"/>
</dbReference>
<dbReference type="InterPro" id="IPR014359">
    <property type="entry name" value="KARI_prok"/>
</dbReference>
<dbReference type="PIRSF" id="PIRSF000116">
    <property type="entry name" value="IlvC_gammaproteo"/>
    <property type="match status" value="1"/>
</dbReference>
<dbReference type="UniPathway" id="UPA00047">
    <property type="reaction ID" value="UER00056"/>
</dbReference>
<dbReference type="GO" id="GO:0004455">
    <property type="term" value="F:ketol-acid reductoisomerase activity"/>
    <property type="evidence" value="ECO:0007669"/>
    <property type="project" value="UniProtKB-UniRule"/>
</dbReference>
<feature type="binding site" evidence="11">
    <location>
        <position position="193"/>
    </location>
    <ligand>
        <name>Mg(2+)</name>
        <dbReference type="ChEBI" id="CHEBI:18420"/>
        <label>2</label>
    </ligand>
</feature>
<feature type="binding site" evidence="11">
    <location>
        <position position="197"/>
    </location>
    <ligand>
        <name>Mg(2+)</name>
        <dbReference type="ChEBI" id="CHEBI:18420"/>
        <label>1</label>
    </ligand>
</feature>
<dbReference type="InterPro" id="IPR000506">
    <property type="entry name" value="KARI_C"/>
</dbReference>
<keyword evidence="9 11" id="KW-0100">Branched-chain amino acid biosynthesis</keyword>
<organism evidence="14 15">
    <name type="scientific">Dethiosulfatarculus sandiegensis</name>
    <dbReference type="NCBI Taxonomy" id="1429043"/>
    <lineage>
        <taxon>Bacteria</taxon>
        <taxon>Pseudomonadati</taxon>
        <taxon>Thermodesulfobacteriota</taxon>
        <taxon>Desulfarculia</taxon>
        <taxon>Desulfarculales</taxon>
        <taxon>Desulfarculaceae</taxon>
        <taxon>Dethiosulfatarculus</taxon>
    </lineage>
</organism>
<dbReference type="Pfam" id="PF07991">
    <property type="entry name" value="KARI_N"/>
    <property type="match status" value="1"/>
</dbReference>